<name>A0A1X2I0V5_9FUNG</name>
<organism evidence="3 4">
    <name type="scientific">Absidia repens</name>
    <dbReference type="NCBI Taxonomy" id="90262"/>
    <lineage>
        <taxon>Eukaryota</taxon>
        <taxon>Fungi</taxon>
        <taxon>Fungi incertae sedis</taxon>
        <taxon>Mucoromycota</taxon>
        <taxon>Mucoromycotina</taxon>
        <taxon>Mucoromycetes</taxon>
        <taxon>Mucorales</taxon>
        <taxon>Cunninghamellaceae</taxon>
        <taxon>Absidia</taxon>
    </lineage>
</organism>
<reference evidence="3 4" key="1">
    <citation type="submission" date="2016-07" db="EMBL/GenBank/DDBJ databases">
        <title>Pervasive Adenine N6-methylation of Active Genes in Fungi.</title>
        <authorList>
            <consortium name="DOE Joint Genome Institute"/>
            <person name="Mondo S.J."/>
            <person name="Dannebaum R.O."/>
            <person name="Kuo R.C."/>
            <person name="Labutti K."/>
            <person name="Haridas S."/>
            <person name="Kuo A."/>
            <person name="Salamov A."/>
            <person name="Ahrendt S.R."/>
            <person name="Lipzen A."/>
            <person name="Sullivan W."/>
            <person name="Andreopoulos W.B."/>
            <person name="Clum A."/>
            <person name="Lindquist E."/>
            <person name="Daum C."/>
            <person name="Ramamoorthy G.K."/>
            <person name="Gryganskyi A."/>
            <person name="Culley D."/>
            <person name="Magnuson J.K."/>
            <person name="James T.Y."/>
            <person name="O'Malley M.A."/>
            <person name="Stajich J.E."/>
            <person name="Spatafora J.W."/>
            <person name="Visel A."/>
            <person name="Grigoriev I.V."/>
        </authorList>
    </citation>
    <scope>NUCLEOTIDE SEQUENCE [LARGE SCALE GENOMIC DNA]</scope>
    <source>
        <strain evidence="3 4">NRRL 1336</strain>
    </source>
</reference>
<feature type="compositionally biased region" description="Basic and acidic residues" evidence="2">
    <location>
        <begin position="182"/>
        <end position="191"/>
    </location>
</feature>
<evidence type="ECO:0000313" key="4">
    <source>
        <dbReference type="Proteomes" id="UP000193560"/>
    </source>
</evidence>
<feature type="region of interest" description="Disordered" evidence="2">
    <location>
        <begin position="151"/>
        <end position="222"/>
    </location>
</feature>
<dbReference type="AlphaFoldDB" id="A0A1X2I0V5"/>
<evidence type="ECO:0000256" key="2">
    <source>
        <dbReference type="SAM" id="MobiDB-lite"/>
    </source>
</evidence>
<evidence type="ECO:0000256" key="1">
    <source>
        <dbReference type="SAM" id="Coils"/>
    </source>
</evidence>
<feature type="coiled-coil region" evidence="1">
    <location>
        <begin position="5"/>
        <end position="32"/>
    </location>
</feature>
<protein>
    <submittedName>
        <fullName evidence="3">Uncharacterized protein</fullName>
    </submittedName>
</protein>
<keyword evidence="1" id="KW-0175">Coiled coil</keyword>
<evidence type="ECO:0000313" key="3">
    <source>
        <dbReference type="EMBL" id="ORZ06941.1"/>
    </source>
</evidence>
<gene>
    <name evidence="3" type="ORF">BCR42DRAFT_456270</name>
</gene>
<dbReference type="EMBL" id="MCGE01000037">
    <property type="protein sequence ID" value="ORZ06941.1"/>
    <property type="molecule type" value="Genomic_DNA"/>
</dbReference>
<dbReference type="STRING" id="90262.A0A1X2I0V5"/>
<sequence>MDNSILDYDESLNDLERQKEQLELVMQKMGEEWEESGPGINWLKMLQNSKEISPNSTTQTTKTINTTAIVDDKDLTGLSSPLTPDASLDGNDGLINILQQQSQPSPEYLQSLLHVNETLLAQSLAASPLISDEDYVPTCNTNITTIAIASPTSEASSSDACTPSLNSASSMIQPSPPTTPQGEDHNIERLATRHKKQDKGMPTDSTLGGDSCLSDAHMNNSD</sequence>
<accession>A0A1X2I0V5</accession>
<keyword evidence="4" id="KW-1185">Reference proteome</keyword>
<proteinExistence type="predicted"/>
<comment type="caution">
    <text evidence="3">The sequence shown here is derived from an EMBL/GenBank/DDBJ whole genome shotgun (WGS) entry which is preliminary data.</text>
</comment>
<dbReference type="Proteomes" id="UP000193560">
    <property type="component" value="Unassembled WGS sequence"/>
</dbReference>
<dbReference type="OrthoDB" id="2280493at2759"/>
<feature type="compositionally biased region" description="Polar residues" evidence="2">
    <location>
        <begin position="159"/>
        <end position="173"/>
    </location>
</feature>